<dbReference type="GO" id="GO:0004519">
    <property type="term" value="F:endonuclease activity"/>
    <property type="evidence" value="ECO:0007669"/>
    <property type="project" value="UniProtKB-KW"/>
</dbReference>
<keyword evidence="1" id="KW-0540">Nuclease</keyword>
<dbReference type="EMBL" id="WFLN01000007">
    <property type="protein sequence ID" value="KAB8029807.1"/>
    <property type="molecule type" value="Genomic_DNA"/>
</dbReference>
<reference evidence="8 9" key="1">
    <citation type="submission" date="2019-10" db="EMBL/GenBank/DDBJ databases">
        <title>New genus of Silvanigrellaceae.</title>
        <authorList>
            <person name="Pitt A."/>
            <person name="Hahn M.W."/>
        </authorList>
    </citation>
    <scope>NUCLEOTIDE SEQUENCE [LARGE SCALE GENOMIC DNA]</scope>
    <source>
        <strain evidence="8 9">33A1-SZDP</strain>
    </source>
</reference>
<dbReference type="Gene3D" id="1.10.575.10">
    <property type="entry name" value="P1 Nuclease"/>
    <property type="match status" value="1"/>
</dbReference>
<evidence type="ECO:0000256" key="6">
    <source>
        <dbReference type="ARBA" id="ARBA00023180"/>
    </source>
</evidence>
<dbReference type="GO" id="GO:0003676">
    <property type="term" value="F:nucleic acid binding"/>
    <property type="evidence" value="ECO:0007669"/>
    <property type="project" value="InterPro"/>
</dbReference>
<dbReference type="Pfam" id="PF02265">
    <property type="entry name" value="S1-P1_nuclease"/>
    <property type="match status" value="1"/>
</dbReference>
<accession>A0A833N541</accession>
<evidence type="ECO:0000256" key="1">
    <source>
        <dbReference type="ARBA" id="ARBA00022722"/>
    </source>
</evidence>
<protein>
    <recommendedName>
        <fullName evidence="10">S1/P1 Nuclease</fullName>
    </recommendedName>
</protein>
<evidence type="ECO:0000313" key="9">
    <source>
        <dbReference type="Proteomes" id="UP000442694"/>
    </source>
</evidence>
<dbReference type="AlphaFoldDB" id="A0A833N541"/>
<sequence length="368" mass="41641">MKRHIKSFGILVTCFAMHTQVFAFWDQSHQLIGEIAEKKVNNDSLVKINNLLKVKISYPGSEVLSQNTSSLDTAASWADSIKAYFYQNVNKSLSQCHYVDIKLNKSDINKEKSEAELKGLLNDELSKEPYNSVSCLKSAIKTLNTSTESEVNKAIALRLVVHIIGDIGQPLHNVSLVNENFSDEGGNKIKFDEKVEIKNLDGSLNQVNNLHSMWDSSLSMYLQFPYSKEDSKIGLFSEDERNLNKSYANKILGDNELVLLAKKENNLLDPQSIESWVIDSHKIAIKYAYTDLKFDNGSKNVLKASFTNGWNLYKANRIKLMQLQILKSGMRLTEILDAIFSDKVINNAYNKIVEDIMNDDSIKTIDIK</sequence>
<evidence type="ECO:0008006" key="10">
    <source>
        <dbReference type="Google" id="ProtNLM"/>
    </source>
</evidence>
<feature type="chain" id="PRO_5032603553" description="S1/P1 Nuclease" evidence="7">
    <location>
        <begin position="24"/>
        <end position="368"/>
    </location>
</feature>
<evidence type="ECO:0000256" key="2">
    <source>
        <dbReference type="ARBA" id="ARBA00022723"/>
    </source>
</evidence>
<gene>
    <name evidence="8" type="ORF">GCL57_09710</name>
</gene>
<organism evidence="8 9">
    <name type="scientific">Fluviispira multicolorata</name>
    <dbReference type="NCBI Taxonomy" id="2654512"/>
    <lineage>
        <taxon>Bacteria</taxon>
        <taxon>Pseudomonadati</taxon>
        <taxon>Bdellovibrionota</taxon>
        <taxon>Oligoflexia</taxon>
        <taxon>Silvanigrellales</taxon>
        <taxon>Silvanigrellaceae</taxon>
        <taxon>Fluviispira</taxon>
    </lineage>
</organism>
<dbReference type="InterPro" id="IPR003154">
    <property type="entry name" value="S1/P1nuclease"/>
</dbReference>
<dbReference type="SUPFAM" id="SSF48537">
    <property type="entry name" value="Phospholipase C/P1 nuclease"/>
    <property type="match status" value="1"/>
</dbReference>
<comment type="caution">
    <text evidence="8">The sequence shown here is derived from an EMBL/GenBank/DDBJ whole genome shotgun (WGS) entry which is preliminary data.</text>
</comment>
<dbReference type="PANTHER" id="PTHR33146">
    <property type="entry name" value="ENDONUCLEASE 4"/>
    <property type="match status" value="1"/>
</dbReference>
<feature type="signal peptide" evidence="7">
    <location>
        <begin position="1"/>
        <end position="23"/>
    </location>
</feature>
<evidence type="ECO:0000313" key="8">
    <source>
        <dbReference type="EMBL" id="KAB8029807.1"/>
    </source>
</evidence>
<keyword evidence="2" id="KW-0479">Metal-binding</keyword>
<evidence type="ECO:0000256" key="3">
    <source>
        <dbReference type="ARBA" id="ARBA00022759"/>
    </source>
</evidence>
<proteinExistence type="predicted"/>
<name>A0A833N541_9BACT</name>
<dbReference type="Proteomes" id="UP000442694">
    <property type="component" value="Unassembled WGS sequence"/>
</dbReference>
<evidence type="ECO:0000256" key="5">
    <source>
        <dbReference type="ARBA" id="ARBA00023157"/>
    </source>
</evidence>
<keyword evidence="9" id="KW-1185">Reference proteome</keyword>
<dbReference type="GO" id="GO:0006308">
    <property type="term" value="P:DNA catabolic process"/>
    <property type="evidence" value="ECO:0007669"/>
    <property type="project" value="InterPro"/>
</dbReference>
<dbReference type="GO" id="GO:0016788">
    <property type="term" value="F:hydrolase activity, acting on ester bonds"/>
    <property type="evidence" value="ECO:0007669"/>
    <property type="project" value="InterPro"/>
</dbReference>
<keyword evidence="5" id="KW-1015">Disulfide bond</keyword>
<keyword evidence="4" id="KW-0378">Hydrolase</keyword>
<dbReference type="PANTHER" id="PTHR33146:SF10">
    <property type="entry name" value="STRAND-SPECIFIC NUCLEASE, PUTATIVE-RELATED"/>
    <property type="match status" value="1"/>
</dbReference>
<keyword evidence="7" id="KW-0732">Signal</keyword>
<evidence type="ECO:0000256" key="7">
    <source>
        <dbReference type="SAM" id="SignalP"/>
    </source>
</evidence>
<dbReference type="GO" id="GO:0046872">
    <property type="term" value="F:metal ion binding"/>
    <property type="evidence" value="ECO:0007669"/>
    <property type="project" value="UniProtKB-KW"/>
</dbReference>
<keyword evidence="6" id="KW-0325">Glycoprotein</keyword>
<keyword evidence="3" id="KW-0255">Endonuclease</keyword>
<dbReference type="RefSeq" id="WP_152213150.1">
    <property type="nucleotide sequence ID" value="NZ_WFLN01000007.1"/>
</dbReference>
<evidence type="ECO:0000256" key="4">
    <source>
        <dbReference type="ARBA" id="ARBA00022801"/>
    </source>
</evidence>
<dbReference type="CDD" id="cd11010">
    <property type="entry name" value="S1-P1_nuclease"/>
    <property type="match status" value="1"/>
</dbReference>
<dbReference type="InterPro" id="IPR008947">
    <property type="entry name" value="PLipase_C/P1_nuclease_dom_sf"/>
</dbReference>